<evidence type="ECO:0000313" key="1">
    <source>
        <dbReference type="EMBL" id="RXI78936.1"/>
    </source>
</evidence>
<name>A0A4Q0VHV4_9LACO</name>
<dbReference type="OrthoDB" id="2321354at2"/>
<reference evidence="1 2" key="1">
    <citation type="submission" date="2018-08" db="EMBL/GenBank/DDBJ databases">
        <title>Lactobacillus suantsai sp. nov., isolated from traditional fermented suan-tsai in Taiwan.</title>
        <authorList>
            <person name="Huang C.-H."/>
        </authorList>
    </citation>
    <scope>NUCLEOTIDE SEQUENCE [LARGE SCALE GENOMIC DNA]</scope>
    <source>
        <strain evidence="1 2">BCRC 12945</strain>
    </source>
</reference>
<dbReference type="AlphaFoldDB" id="A0A4Q0VHV4"/>
<dbReference type="RefSeq" id="WP_129032271.1">
    <property type="nucleotide sequence ID" value="NZ_CP059603.1"/>
</dbReference>
<organism evidence="1 2">
    <name type="scientific">Levilactobacillus suantsaii</name>
    <dbReference type="NCBI Taxonomy" id="2292255"/>
    <lineage>
        <taxon>Bacteria</taxon>
        <taxon>Bacillati</taxon>
        <taxon>Bacillota</taxon>
        <taxon>Bacilli</taxon>
        <taxon>Lactobacillales</taxon>
        <taxon>Lactobacillaceae</taxon>
        <taxon>Levilactobacillus</taxon>
    </lineage>
</organism>
<sequence length="473" mass="53230">MLSKWGKWATMVLIGSSVGLMTTTAQAKSSYRITKTQRINWTPYRLKNSKQIRFTWDKTHTNRMCILNQYGTGWLVDAKVTMTHGHHSATYLHIRDSNREVGYVYAKAMVKGYPKNYQTDTSLRSYYRFNAATRVGLSGGGTVTLPNGTIVQGTISANHGQALLNINEARLSYHLRQQIGLKDTQTFKKIVLAKTAATVIDQPSYSTEQHADDVNAVTDEELFAGDPAAKKFPQLLRTTSDGYVEYYDNGSDQRWNLYFPQGEPVSQKILRASKSHGRITIAYRDHLKGLRDTPTTVAGAAGYQLTIQNQRQIQTVDEDSYARYQVGNQPFFTYRGVTDPPITAKKMSPQALAKRVQAAPKMTYYRTTRTLRLKAPFNAYTFGTLPKTITLPKGTIVAGNLNYRYQKGKKITIMEVATNRLSTKRLTPGYRAGLWASLDTAEVKQYWSFARVARPAYMPKNNSTGDLYVGRSP</sequence>
<gene>
    <name evidence="1" type="ORF">DXH47_05345</name>
</gene>
<comment type="caution">
    <text evidence="1">The sequence shown here is derived from an EMBL/GenBank/DDBJ whole genome shotgun (WGS) entry which is preliminary data.</text>
</comment>
<evidence type="ECO:0000313" key="2">
    <source>
        <dbReference type="Proteomes" id="UP000290602"/>
    </source>
</evidence>
<dbReference type="EMBL" id="QXIL01000007">
    <property type="protein sequence ID" value="RXI78936.1"/>
    <property type="molecule type" value="Genomic_DNA"/>
</dbReference>
<proteinExistence type="predicted"/>
<keyword evidence="2" id="KW-1185">Reference proteome</keyword>
<dbReference type="Proteomes" id="UP000290602">
    <property type="component" value="Unassembled WGS sequence"/>
</dbReference>
<accession>A0A4Q0VHV4</accession>
<protein>
    <submittedName>
        <fullName evidence="1">Uncharacterized protein</fullName>
    </submittedName>
</protein>